<organism evidence="7 8">
    <name type="scientific">Chryseobacterium kwangjuense</name>
    <dbReference type="NCBI Taxonomy" id="267125"/>
    <lineage>
        <taxon>Bacteria</taxon>
        <taxon>Pseudomonadati</taxon>
        <taxon>Bacteroidota</taxon>
        <taxon>Flavobacteriia</taxon>
        <taxon>Flavobacteriales</taxon>
        <taxon>Weeksellaceae</taxon>
        <taxon>Chryseobacterium group</taxon>
        <taxon>Chryseobacterium</taxon>
    </lineage>
</organism>
<evidence type="ECO:0000256" key="4">
    <source>
        <dbReference type="ARBA" id="ARBA00023125"/>
    </source>
</evidence>
<feature type="domain" description="HTH gntR-type" evidence="6">
    <location>
        <begin position="25"/>
        <end position="93"/>
    </location>
</feature>
<dbReference type="Proteomes" id="UP000070513">
    <property type="component" value="Unassembled WGS sequence"/>
</dbReference>
<reference evidence="7 8" key="2">
    <citation type="journal article" date="2016" name="Genome Announc.">
        <title>Draft Genome Sequence of a Biocontrol Rhizobacterium, Chryseobacterium kwangjuense Strain KJ1R5, Isolated from Pepper (Capsicum annuum).</title>
        <authorList>
            <person name="Jeong J.J."/>
            <person name="Park H."/>
            <person name="Park B.H."/>
            <person name="Mannaa M."/>
            <person name="Sang M.K."/>
            <person name="Choi I.G."/>
            <person name="Kim K.D."/>
        </authorList>
    </citation>
    <scope>NUCLEOTIDE SEQUENCE [LARGE SCALE GENOMIC DNA]</scope>
    <source>
        <strain evidence="7 8">KJ1R5</strain>
    </source>
</reference>
<dbReference type="Pfam" id="PF00392">
    <property type="entry name" value="GntR"/>
    <property type="match status" value="1"/>
</dbReference>
<dbReference type="AlphaFoldDB" id="A0A135WIB0"/>
<protein>
    <recommendedName>
        <fullName evidence="6">HTH gntR-type domain-containing protein</fullName>
    </recommendedName>
</protein>
<keyword evidence="4" id="KW-0238">DNA-binding</keyword>
<evidence type="ECO:0000256" key="1">
    <source>
        <dbReference type="ARBA" id="ARBA00005384"/>
    </source>
</evidence>
<evidence type="ECO:0000259" key="6">
    <source>
        <dbReference type="PROSITE" id="PS50949"/>
    </source>
</evidence>
<dbReference type="InterPro" id="IPR015421">
    <property type="entry name" value="PyrdxlP-dep_Trfase_major"/>
</dbReference>
<dbReference type="PANTHER" id="PTHR46577:SF1">
    <property type="entry name" value="HTH-TYPE TRANSCRIPTIONAL REGULATORY PROTEIN GABR"/>
    <property type="match status" value="1"/>
</dbReference>
<evidence type="ECO:0000256" key="3">
    <source>
        <dbReference type="ARBA" id="ARBA00023015"/>
    </source>
</evidence>
<dbReference type="SMART" id="SM00345">
    <property type="entry name" value="HTH_GNTR"/>
    <property type="match status" value="1"/>
</dbReference>
<dbReference type="RefSeq" id="WP_062647612.1">
    <property type="nucleotide sequence ID" value="NZ_LPUR01000001.1"/>
</dbReference>
<dbReference type="GO" id="GO:0003700">
    <property type="term" value="F:DNA-binding transcription factor activity"/>
    <property type="evidence" value="ECO:0007669"/>
    <property type="project" value="InterPro"/>
</dbReference>
<evidence type="ECO:0000256" key="2">
    <source>
        <dbReference type="ARBA" id="ARBA00022898"/>
    </source>
</evidence>
<dbReference type="EMBL" id="LPUR01000001">
    <property type="protein sequence ID" value="KXH84631.1"/>
    <property type="molecule type" value="Genomic_DNA"/>
</dbReference>
<gene>
    <name evidence="7" type="ORF">AU378_02385</name>
</gene>
<accession>A0A135WIB0</accession>
<dbReference type="OrthoDB" id="594134at2"/>
<dbReference type="PROSITE" id="PS50949">
    <property type="entry name" value="HTH_GNTR"/>
    <property type="match status" value="1"/>
</dbReference>
<keyword evidence="3" id="KW-0805">Transcription regulation</keyword>
<keyword evidence="5" id="KW-0804">Transcription</keyword>
<evidence type="ECO:0000256" key="5">
    <source>
        <dbReference type="ARBA" id="ARBA00023163"/>
    </source>
</evidence>
<dbReference type="GO" id="GO:0030170">
    <property type="term" value="F:pyridoxal phosphate binding"/>
    <property type="evidence" value="ECO:0007669"/>
    <property type="project" value="InterPro"/>
</dbReference>
<dbReference type="Gene3D" id="1.10.10.10">
    <property type="entry name" value="Winged helix-like DNA-binding domain superfamily/Winged helix DNA-binding domain"/>
    <property type="match status" value="1"/>
</dbReference>
<evidence type="ECO:0000313" key="8">
    <source>
        <dbReference type="Proteomes" id="UP000070513"/>
    </source>
</evidence>
<dbReference type="InterPro" id="IPR000524">
    <property type="entry name" value="Tscrpt_reg_HTH_GntR"/>
</dbReference>
<sequence>MSIPVVNIINFLASDAFYKKFKKNQPKYLIIKEVLRNIIEQNKILTGTKMPSSRGLAEFLQVSRSSVIKSYELLIFEGLIEPKKGSGYVILERLKEEINIKDKINPDIKYPSISDTGKSFQSNVHIMNTTSDQYIAFRPGLPPLDIFPINQWKNLYNLYWRNVKASSLNYSNVSGIINFKKNIAEYLYSMRGIQCDPEQIIIVSGSLQSLFLVGSALINPGDPVIMENPTFPNVHSIFKSLNAELHAIEVDEEGINMNLFPEESQPKIIHVTPSNHYPTGIKMSRKRKLELLQWATENSSIIIENDYDHEISNWGLKDPSLFEMDHHDRVVYLGTFNRLLHPSIRLGYMIVPYYLLDVIKALQKHSHRFVSPSNQIVMSEFIKRNYLFNHIKNVIDAAEERKEIFTRVLNEHIHESFRLQDSGARSLHLLGNIEQTVDDRKLVNNLKDHQIIAHTYSKCFISSAKNGIILGHTAVRKHLMQNKIIEIAQVYNKLIKSNW</sequence>
<dbReference type="Gene3D" id="3.40.640.10">
    <property type="entry name" value="Type I PLP-dependent aspartate aminotransferase-like (Major domain)"/>
    <property type="match status" value="1"/>
</dbReference>
<dbReference type="InterPro" id="IPR036388">
    <property type="entry name" value="WH-like_DNA-bd_sf"/>
</dbReference>
<dbReference type="Pfam" id="PF00155">
    <property type="entry name" value="Aminotran_1_2"/>
    <property type="match status" value="1"/>
</dbReference>
<dbReference type="SUPFAM" id="SSF53383">
    <property type="entry name" value="PLP-dependent transferases"/>
    <property type="match status" value="1"/>
</dbReference>
<name>A0A135WIB0_9FLAO</name>
<reference evidence="8" key="1">
    <citation type="submission" date="2015-12" db="EMBL/GenBank/DDBJ databases">
        <title>Genome sequence of a biocontrol rhizobacterium Chryseobacterium kwangjuense strain KJ1R5 isolated from pepper (Capsicum annuum L.).</title>
        <authorList>
            <person name="Jeong J.-J."/>
            <person name="Park H."/>
            <person name="Mannaa M."/>
            <person name="Sang M.K."/>
            <person name="Choi I.-G."/>
            <person name="Kim K.D."/>
        </authorList>
    </citation>
    <scope>NUCLEOTIDE SEQUENCE [LARGE SCALE GENOMIC DNA]</scope>
    <source>
        <strain evidence="8">KJ1R5</strain>
    </source>
</reference>
<keyword evidence="2" id="KW-0663">Pyridoxal phosphate</keyword>
<dbReference type="InterPro" id="IPR004839">
    <property type="entry name" value="Aminotransferase_I/II_large"/>
</dbReference>
<dbReference type="SUPFAM" id="SSF46785">
    <property type="entry name" value="Winged helix' DNA-binding domain"/>
    <property type="match status" value="1"/>
</dbReference>
<comment type="caution">
    <text evidence="7">The sequence shown here is derived from an EMBL/GenBank/DDBJ whole genome shotgun (WGS) entry which is preliminary data.</text>
</comment>
<proteinExistence type="inferred from homology"/>
<comment type="similarity">
    <text evidence="1">In the C-terminal section; belongs to the class-I pyridoxal-phosphate-dependent aminotransferase family.</text>
</comment>
<evidence type="ECO:0000313" key="7">
    <source>
        <dbReference type="EMBL" id="KXH84631.1"/>
    </source>
</evidence>
<dbReference type="InterPro" id="IPR015424">
    <property type="entry name" value="PyrdxlP-dep_Trfase"/>
</dbReference>
<dbReference type="InterPro" id="IPR036390">
    <property type="entry name" value="WH_DNA-bd_sf"/>
</dbReference>
<dbReference type="CDD" id="cd07377">
    <property type="entry name" value="WHTH_GntR"/>
    <property type="match status" value="1"/>
</dbReference>
<dbReference type="PANTHER" id="PTHR46577">
    <property type="entry name" value="HTH-TYPE TRANSCRIPTIONAL REGULATORY PROTEIN GABR"/>
    <property type="match status" value="1"/>
</dbReference>
<dbReference type="CDD" id="cd00609">
    <property type="entry name" value="AAT_like"/>
    <property type="match status" value="1"/>
</dbReference>
<dbReference type="GO" id="GO:0003677">
    <property type="term" value="F:DNA binding"/>
    <property type="evidence" value="ECO:0007669"/>
    <property type="project" value="UniProtKB-KW"/>
</dbReference>
<dbReference type="InterPro" id="IPR051446">
    <property type="entry name" value="HTH_trans_reg/aminotransferase"/>
</dbReference>